<evidence type="ECO:0000256" key="2">
    <source>
        <dbReference type="ARBA" id="ARBA00010790"/>
    </source>
</evidence>
<organism evidence="12 13">
    <name type="scientific">Saccharata proteae CBS 121410</name>
    <dbReference type="NCBI Taxonomy" id="1314787"/>
    <lineage>
        <taxon>Eukaryota</taxon>
        <taxon>Fungi</taxon>
        <taxon>Dikarya</taxon>
        <taxon>Ascomycota</taxon>
        <taxon>Pezizomycotina</taxon>
        <taxon>Dothideomycetes</taxon>
        <taxon>Dothideomycetes incertae sedis</taxon>
        <taxon>Botryosphaeriales</taxon>
        <taxon>Saccharataceae</taxon>
        <taxon>Saccharata</taxon>
    </lineage>
</organism>
<keyword evidence="9" id="KW-0732">Signal</keyword>
<dbReference type="Gene3D" id="3.30.560.10">
    <property type="entry name" value="Glucose Oxidase, domain 3"/>
    <property type="match status" value="1"/>
</dbReference>
<dbReference type="Proteomes" id="UP000799776">
    <property type="component" value="Unassembled WGS sequence"/>
</dbReference>
<evidence type="ECO:0000256" key="9">
    <source>
        <dbReference type="SAM" id="SignalP"/>
    </source>
</evidence>
<feature type="signal peptide" evidence="9">
    <location>
        <begin position="1"/>
        <end position="16"/>
    </location>
</feature>
<dbReference type="Gene3D" id="3.50.50.60">
    <property type="entry name" value="FAD/NAD(P)-binding domain"/>
    <property type="match status" value="1"/>
</dbReference>
<evidence type="ECO:0000259" key="11">
    <source>
        <dbReference type="PROSITE" id="PS00624"/>
    </source>
</evidence>
<evidence type="ECO:0000256" key="7">
    <source>
        <dbReference type="PIRSR" id="PIRSR000137-2"/>
    </source>
</evidence>
<keyword evidence="13" id="KW-1185">Reference proteome</keyword>
<proteinExistence type="inferred from homology"/>
<dbReference type="InterPro" id="IPR027424">
    <property type="entry name" value="Glucose_Oxidase_domain_2"/>
</dbReference>
<gene>
    <name evidence="12" type="ORF">K490DRAFT_51327</name>
</gene>
<dbReference type="PANTHER" id="PTHR11552:SF201">
    <property type="entry name" value="GLUCOSE-METHANOL-CHOLINE OXIDOREDUCTASE N-TERMINAL DOMAIN-CONTAINING PROTEIN"/>
    <property type="match status" value="1"/>
</dbReference>
<keyword evidence="3 8" id="KW-0285">Flavoprotein</keyword>
<evidence type="ECO:0000256" key="8">
    <source>
        <dbReference type="RuleBase" id="RU003968"/>
    </source>
</evidence>
<name>A0A9P4HQ45_9PEZI</name>
<dbReference type="SUPFAM" id="SSF51905">
    <property type="entry name" value="FAD/NAD(P)-binding domain"/>
    <property type="match status" value="1"/>
</dbReference>
<sequence>MRSAIIIPLVASLASASPLGTRGIADSYDYIIVGGGAGGLVVANRLSETNATVLVIEAGGSEYYNPNVTRTDGYGLALATDLDWQYNSVKQVYANDTTMLLHAGKALGGSTTINGMSFTRAQDTQIDHWEKVGNPGWNWANLWSYYLKSEKYQIPGKSQIEGGAAYNSSYHGYDGKLQVGYPQTQLLGDILEPLNETYQALGVPYSDDVSGGKMRGFNVFPMMINVDEDVRSDAARAYYYPYSSRANLDVAFHTTVSRVIWGEDDSEGNAVVSGVEAVLTSGEKRTFKVNKEVILSTGALRTPSILELSGVGNPKILSKANVTTKVDLPGVGENLMDQINNGIYYEIKNNKTYTGLPNWVSYPNVTDIFGAEKASELATSVKDALPALATKIAAQNNNATNATTLLELMELQYDLLFEQQVPIAEILHQPSTALESEYWGTLPFARGNAHIKSSDPNVPAEINPNYFMFDFDLDVQVGVAQFYRKLFATAPLSEYAGSETKPGFSIVPEGASDAAWGHWLKTNWRPNFHVISTAIMMPKEKGGVVSDRLKVYGTSNLRVVDASVVPFQVCGHLTSTLYALAERASDLIKEDGGY</sequence>
<dbReference type="GO" id="GO:0050660">
    <property type="term" value="F:flavin adenine dinucleotide binding"/>
    <property type="evidence" value="ECO:0007669"/>
    <property type="project" value="InterPro"/>
</dbReference>
<dbReference type="PROSITE" id="PS00623">
    <property type="entry name" value="GMC_OXRED_1"/>
    <property type="match status" value="1"/>
</dbReference>
<dbReference type="InterPro" id="IPR007867">
    <property type="entry name" value="GMC_OxRtase_C"/>
</dbReference>
<feature type="chain" id="PRO_5040288676" evidence="9">
    <location>
        <begin position="17"/>
        <end position="594"/>
    </location>
</feature>
<evidence type="ECO:0000256" key="6">
    <source>
        <dbReference type="PIRSR" id="PIRSR000137-1"/>
    </source>
</evidence>
<dbReference type="OrthoDB" id="269227at2759"/>
<keyword evidence="5" id="KW-0560">Oxidoreductase</keyword>
<feature type="binding site" evidence="7">
    <location>
        <position position="256"/>
    </location>
    <ligand>
        <name>FAD</name>
        <dbReference type="ChEBI" id="CHEBI:57692"/>
    </ligand>
</feature>
<feature type="domain" description="Glucose-methanol-choline oxidoreductase N-terminal" evidence="11">
    <location>
        <begin position="298"/>
        <end position="312"/>
    </location>
</feature>
<accession>A0A9P4HQ45</accession>
<evidence type="ECO:0000256" key="3">
    <source>
        <dbReference type="ARBA" id="ARBA00022630"/>
    </source>
</evidence>
<dbReference type="GO" id="GO:0016614">
    <property type="term" value="F:oxidoreductase activity, acting on CH-OH group of donors"/>
    <property type="evidence" value="ECO:0007669"/>
    <property type="project" value="InterPro"/>
</dbReference>
<dbReference type="Gene3D" id="4.10.450.10">
    <property type="entry name" value="Glucose Oxidase, domain 2"/>
    <property type="match status" value="1"/>
</dbReference>
<dbReference type="Pfam" id="PF05199">
    <property type="entry name" value="GMC_oxred_C"/>
    <property type="match status" value="1"/>
</dbReference>
<dbReference type="Pfam" id="PF00732">
    <property type="entry name" value="GMC_oxred_N"/>
    <property type="match status" value="1"/>
</dbReference>
<evidence type="ECO:0000313" key="12">
    <source>
        <dbReference type="EMBL" id="KAF2083571.1"/>
    </source>
</evidence>
<dbReference type="InterPro" id="IPR036188">
    <property type="entry name" value="FAD/NAD-bd_sf"/>
</dbReference>
<dbReference type="InterPro" id="IPR012132">
    <property type="entry name" value="GMC_OxRdtase"/>
</dbReference>
<reference evidence="12" key="1">
    <citation type="journal article" date="2020" name="Stud. Mycol.">
        <title>101 Dothideomycetes genomes: a test case for predicting lifestyles and emergence of pathogens.</title>
        <authorList>
            <person name="Haridas S."/>
            <person name="Albert R."/>
            <person name="Binder M."/>
            <person name="Bloem J."/>
            <person name="Labutti K."/>
            <person name="Salamov A."/>
            <person name="Andreopoulos B."/>
            <person name="Baker S."/>
            <person name="Barry K."/>
            <person name="Bills G."/>
            <person name="Bluhm B."/>
            <person name="Cannon C."/>
            <person name="Castanera R."/>
            <person name="Culley D."/>
            <person name="Daum C."/>
            <person name="Ezra D."/>
            <person name="Gonzalez J."/>
            <person name="Henrissat B."/>
            <person name="Kuo A."/>
            <person name="Liang C."/>
            <person name="Lipzen A."/>
            <person name="Lutzoni F."/>
            <person name="Magnuson J."/>
            <person name="Mondo S."/>
            <person name="Nolan M."/>
            <person name="Ohm R."/>
            <person name="Pangilinan J."/>
            <person name="Park H.-J."/>
            <person name="Ramirez L."/>
            <person name="Alfaro M."/>
            <person name="Sun H."/>
            <person name="Tritt A."/>
            <person name="Yoshinaga Y."/>
            <person name="Zwiers L.-H."/>
            <person name="Turgeon B."/>
            <person name="Goodwin S."/>
            <person name="Spatafora J."/>
            <person name="Crous P."/>
            <person name="Grigoriev I."/>
        </authorList>
    </citation>
    <scope>NUCLEOTIDE SEQUENCE</scope>
    <source>
        <strain evidence="12">CBS 121410</strain>
    </source>
</reference>
<keyword evidence="4 7" id="KW-0274">FAD</keyword>
<evidence type="ECO:0000313" key="13">
    <source>
        <dbReference type="Proteomes" id="UP000799776"/>
    </source>
</evidence>
<dbReference type="InterPro" id="IPR000172">
    <property type="entry name" value="GMC_OxRdtase_N"/>
</dbReference>
<evidence type="ECO:0000256" key="5">
    <source>
        <dbReference type="ARBA" id="ARBA00023002"/>
    </source>
</evidence>
<feature type="active site" description="Proton donor" evidence="6">
    <location>
        <position position="529"/>
    </location>
</feature>
<comment type="similarity">
    <text evidence="2 8">Belongs to the GMC oxidoreductase family.</text>
</comment>
<dbReference type="PIRSF" id="PIRSF000137">
    <property type="entry name" value="Alcohol_oxidase"/>
    <property type="match status" value="1"/>
</dbReference>
<dbReference type="SUPFAM" id="SSF54373">
    <property type="entry name" value="FAD-linked reductases, C-terminal domain"/>
    <property type="match status" value="1"/>
</dbReference>
<evidence type="ECO:0000259" key="10">
    <source>
        <dbReference type="PROSITE" id="PS00623"/>
    </source>
</evidence>
<comment type="caution">
    <text evidence="12">The sequence shown here is derived from an EMBL/GenBank/DDBJ whole genome shotgun (WGS) entry which is preliminary data.</text>
</comment>
<dbReference type="PANTHER" id="PTHR11552">
    <property type="entry name" value="GLUCOSE-METHANOL-CHOLINE GMC OXIDOREDUCTASE"/>
    <property type="match status" value="1"/>
</dbReference>
<evidence type="ECO:0000256" key="1">
    <source>
        <dbReference type="ARBA" id="ARBA00001974"/>
    </source>
</evidence>
<dbReference type="PROSITE" id="PS00624">
    <property type="entry name" value="GMC_OXRED_2"/>
    <property type="match status" value="1"/>
</dbReference>
<dbReference type="AlphaFoldDB" id="A0A9P4HQ45"/>
<comment type="cofactor">
    <cofactor evidence="1 7">
        <name>FAD</name>
        <dbReference type="ChEBI" id="CHEBI:57692"/>
    </cofactor>
</comment>
<protein>
    <submittedName>
        <fullName evidence="12">GMC oxidoreductase</fullName>
    </submittedName>
</protein>
<dbReference type="EMBL" id="ML978771">
    <property type="protein sequence ID" value="KAF2083571.1"/>
    <property type="molecule type" value="Genomic_DNA"/>
</dbReference>
<feature type="domain" description="Glucose-methanol-choline oxidoreductase N-terminal" evidence="10">
    <location>
        <begin position="104"/>
        <end position="127"/>
    </location>
</feature>
<evidence type="ECO:0000256" key="4">
    <source>
        <dbReference type="ARBA" id="ARBA00022827"/>
    </source>
</evidence>
<feature type="active site" description="Proton acceptor" evidence="6">
    <location>
        <position position="572"/>
    </location>
</feature>